<evidence type="ECO:0000313" key="4">
    <source>
        <dbReference type="Proteomes" id="UP000076486"/>
    </source>
</evidence>
<reference evidence="3 4" key="1">
    <citation type="submission" date="2013-07" db="EMBL/GenBank/DDBJ databases">
        <title>Comparative Genomic and Metabolomic Analysis of Twelve Strains of Pseudoalteromonas luteoviolacea.</title>
        <authorList>
            <person name="Vynne N.G."/>
            <person name="Mansson M."/>
            <person name="Gram L."/>
        </authorList>
    </citation>
    <scope>NUCLEOTIDE SEQUENCE [LARGE SCALE GENOMIC DNA]</scope>
    <source>
        <strain evidence="3 4">CPMOR-1</strain>
    </source>
</reference>
<keyword evidence="1" id="KW-0732">Signal</keyword>
<gene>
    <name evidence="3" type="ORF">N473_16080</name>
</gene>
<feature type="domain" description="Sulfatase-modifying factor enzyme-like" evidence="2">
    <location>
        <begin position="32"/>
        <end position="299"/>
    </location>
</feature>
<dbReference type="InterPro" id="IPR051043">
    <property type="entry name" value="Sulfatase_Mod_Factor_Kinase"/>
</dbReference>
<dbReference type="PATRIC" id="fig|1365248.3.peg.2130"/>
<dbReference type="Proteomes" id="UP000076486">
    <property type="component" value="Unassembled WGS sequence"/>
</dbReference>
<dbReference type="Gene3D" id="2.60.40.10">
    <property type="entry name" value="Immunoglobulins"/>
    <property type="match status" value="1"/>
</dbReference>
<name>A0A167L590_9GAMM</name>
<dbReference type="PANTHER" id="PTHR23150">
    <property type="entry name" value="SULFATASE MODIFYING FACTOR 1, 2"/>
    <property type="match status" value="1"/>
</dbReference>
<organism evidence="3 4">
    <name type="scientific">Pseudoalteromonas luteoviolacea CPMOR-1</name>
    <dbReference type="NCBI Taxonomy" id="1365248"/>
    <lineage>
        <taxon>Bacteria</taxon>
        <taxon>Pseudomonadati</taxon>
        <taxon>Pseudomonadota</taxon>
        <taxon>Gammaproteobacteria</taxon>
        <taxon>Alteromonadales</taxon>
        <taxon>Pseudoalteromonadaceae</taxon>
        <taxon>Pseudoalteromonas</taxon>
    </lineage>
</organism>
<proteinExistence type="predicted"/>
<dbReference type="Gene3D" id="2.60.120.260">
    <property type="entry name" value="Galactose-binding domain-like"/>
    <property type="match status" value="1"/>
</dbReference>
<dbReference type="InterPro" id="IPR008979">
    <property type="entry name" value="Galactose-bd-like_sf"/>
</dbReference>
<dbReference type="SUPFAM" id="SSF49785">
    <property type="entry name" value="Galactose-binding domain-like"/>
    <property type="match status" value="1"/>
</dbReference>
<dbReference type="RefSeq" id="WP_063367819.1">
    <property type="nucleotide sequence ID" value="NZ_AUYC01000025.1"/>
</dbReference>
<dbReference type="Gene3D" id="3.90.1580.10">
    <property type="entry name" value="paralog of FGE (formylglycine-generating enzyme)"/>
    <property type="match status" value="1"/>
</dbReference>
<dbReference type="InterPro" id="IPR013783">
    <property type="entry name" value="Ig-like_fold"/>
</dbReference>
<evidence type="ECO:0000256" key="1">
    <source>
        <dbReference type="SAM" id="SignalP"/>
    </source>
</evidence>
<dbReference type="PANTHER" id="PTHR23150:SF35">
    <property type="entry name" value="BLL6746 PROTEIN"/>
    <property type="match status" value="1"/>
</dbReference>
<feature type="signal peptide" evidence="1">
    <location>
        <begin position="1"/>
        <end position="24"/>
    </location>
</feature>
<dbReference type="CDD" id="cd02795">
    <property type="entry name" value="CBM6-CBM35-CBM36_like"/>
    <property type="match status" value="1"/>
</dbReference>
<sequence length="554" mass="61898">MRFFPMFISAASLISVTIPLPAHSKQSAYIEPPMISIPTGSYMMGSEQGRADEKPVRKVTVPAFQMGKYEVTVAEYRKFIEATGYESSKGCVHRIGPQWFGSGEHDGTWDDNMYVLSEFHPVVCVSRIDAINYAKWLSKVSGAQYRLPTEAEWEYAARAGTTSKYFFGGEHRAKEACRYANIADLHAYSLSDKLYNAPYSQDAINTCNDNEVMISTVGLYKSNGFGLHDMEGNVVERLADCYQDNYEGAPVDGSAVIKKECEVFVARGGSWHWPVFGSSRRMMMYEDFFAALEGFRLVKDTQGEALEASRGSLWFVKLLEQAQKKAKMKHKIENPHYPEQLTDIDLSIMANGHINITWQAAQKSGVTGYAVFRQDPLSNNVVALTKLTNKNMSFIDETPLKHNGRYYVVALNGAAKGLPSHYVDSSPKKVYQVPARIEGEAFDFAPGVVVVNSSFEPEGDKIIGSIGTSTASYTLEANSSGEYLMSIRLFHSGPTQNYTLMLDERPIKTPELSGERGWRTIKNIKVRLDKGHHTLTIQGETPLFAVNWFDINKV</sequence>
<evidence type="ECO:0000259" key="2">
    <source>
        <dbReference type="Pfam" id="PF03781"/>
    </source>
</evidence>
<accession>A0A167L590</accession>
<evidence type="ECO:0000313" key="3">
    <source>
        <dbReference type="EMBL" id="KZN63835.1"/>
    </source>
</evidence>
<feature type="chain" id="PRO_5007889698" description="Sulfatase-modifying factor enzyme-like domain-containing protein" evidence="1">
    <location>
        <begin position="25"/>
        <end position="554"/>
    </location>
</feature>
<protein>
    <recommendedName>
        <fullName evidence="2">Sulfatase-modifying factor enzyme-like domain-containing protein</fullName>
    </recommendedName>
</protein>
<dbReference type="InterPro" id="IPR005532">
    <property type="entry name" value="SUMF_dom"/>
</dbReference>
<comment type="caution">
    <text evidence="3">The sequence shown here is derived from an EMBL/GenBank/DDBJ whole genome shotgun (WGS) entry which is preliminary data.</text>
</comment>
<dbReference type="GO" id="GO:0120147">
    <property type="term" value="F:formylglycine-generating oxidase activity"/>
    <property type="evidence" value="ECO:0007669"/>
    <property type="project" value="TreeGrafter"/>
</dbReference>
<dbReference type="Pfam" id="PF03781">
    <property type="entry name" value="FGE-sulfatase"/>
    <property type="match status" value="1"/>
</dbReference>
<dbReference type="InterPro" id="IPR016187">
    <property type="entry name" value="CTDL_fold"/>
</dbReference>
<dbReference type="EMBL" id="AUYC01000025">
    <property type="protein sequence ID" value="KZN63835.1"/>
    <property type="molecule type" value="Genomic_DNA"/>
</dbReference>
<dbReference type="SUPFAM" id="SSF56436">
    <property type="entry name" value="C-type lectin-like"/>
    <property type="match status" value="1"/>
</dbReference>
<dbReference type="AlphaFoldDB" id="A0A167L590"/>
<dbReference type="InterPro" id="IPR042095">
    <property type="entry name" value="SUMF_sf"/>
</dbReference>